<dbReference type="GO" id="GO:0004725">
    <property type="term" value="F:protein tyrosine phosphatase activity"/>
    <property type="evidence" value="ECO:0007669"/>
    <property type="project" value="TreeGrafter"/>
</dbReference>
<dbReference type="Proteomes" id="UP000186601">
    <property type="component" value="Unassembled WGS sequence"/>
</dbReference>
<dbReference type="InterPro" id="IPR001763">
    <property type="entry name" value="Rhodanese-like_dom"/>
</dbReference>
<evidence type="ECO:0000259" key="1">
    <source>
        <dbReference type="PROSITE" id="PS50206"/>
    </source>
</evidence>
<accession>A0A2R6RZH1</accession>
<evidence type="ECO:0000313" key="3">
    <source>
        <dbReference type="Proteomes" id="UP000186601"/>
    </source>
</evidence>
<dbReference type="AlphaFoldDB" id="A0A2R6RZH1"/>
<dbReference type="Gene3D" id="3.40.250.10">
    <property type="entry name" value="Rhodanese-like domain"/>
    <property type="match status" value="1"/>
</dbReference>
<dbReference type="GO" id="GO:0005737">
    <property type="term" value="C:cytoplasm"/>
    <property type="evidence" value="ECO:0007669"/>
    <property type="project" value="TreeGrafter"/>
</dbReference>
<dbReference type="SUPFAM" id="SSF52821">
    <property type="entry name" value="Rhodanese/Cell cycle control phosphatase"/>
    <property type="match status" value="1"/>
</dbReference>
<reference evidence="2 3" key="1">
    <citation type="submission" date="2018-02" db="EMBL/GenBank/DDBJ databases">
        <title>Genome sequence of the basidiomycete white-rot fungus Phlebia centrifuga.</title>
        <authorList>
            <person name="Granchi Z."/>
            <person name="Peng M."/>
            <person name="de Vries R.P."/>
            <person name="Hilden K."/>
            <person name="Makela M.R."/>
            <person name="Grigoriev I."/>
            <person name="Riley R."/>
        </authorList>
    </citation>
    <scope>NUCLEOTIDE SEQUENCE [LARGE SCALE GENOMIC DNA]</scope>
    <source>
        <strain evidence="2 3">FBCC195</strain>
    </source>
</reference>
<dbReference type="STRING" id="98765.A0A2R6RZH1"/>
<dbReference type="OrthoDB" id="102559at2759"/>
<sequence>MPIKYISPDVSLIPTISLVISQELAAIIKSDKTPSKDYIIVDVRDDDWQGGNIKGSHNSPSAEFLVKVDQLVEQTKDVPLVVFHCALSQARGPKAARIYAETRDLLQAEGEDIPHQVLILRGGFSDFQAKFHADPHLVENWDAEVWASEWST</sequence>
<comment type="caution">
    <text evidence="2">The sequence shown here is derived from an EMBL/GenBank/DDBJ whole genome shotgun (WGS) entry which is preliminary data.</text>
</comment>
<dbReference type="PROSITE" id="PS50206">
    <property type="entry name" value="RHODANESE_3"/>
    <property type="match status" value="1"/>
</dbReference>
<organism evidence="2 3">
    <name type="scientific">Hermanssonia centrifuga</name>
    <dbReference type="NCBI Taxonomy" id="98765"/>
    <lineage>
        <taxon>Eukaryota</taxon>
        <taxon>Fungi</taxon>
        <taxon>Dikarya</taxon>
        <taxon>Basidiomycota</taxon>
        <taxon>Agaricomycotina</taxon>
        <taxon>Agaricomycetes</taxon>
        <taxon>Polyporales</taxon>
        <taxon>Meruliaceae</taxon>
        <taxon>Hermanssonia</taxon>
    </lineage>
</organism>
<feature type="domain" description="Rhodanese" evidence="1">
    <location>
        <begin position="34"/>
        <end position="132"/>
    </location>
</feature>
<name>A0A2R6RZH1_9APHY</name>
<keyword evidence="3" id="KW-1185">Reference proteome</keyword>
<dbReference type="InterPro" id="IPR036873">
    <property type="entry name" value="Rhodanese-like_dom_sf"/>
</dbReference>
<dbReference type="EMBL" id="MLYV02000135">
    <property type="protein sequence ID" value="PSS35369.1"/>
    <property type="molecule type" value="Genomic_DNA"/>
</dbReference>
<proteinExistence type="predicted"/>
<dbReference type="PANTHER" id="PTHR10828:SF38">
    <property type="entry name" value="ARSENICAL-RESISTANCE PROTEIN 2-RELATED"/>
    <property type="match status" value="1"/>
</dbReference>
<dbReference type="Pfam" id="PF00581">
    <property type="entry name" value="Rhodanese"/>
    <property type="match status" value="1"/>
</dbReference>
<dbReference type="SMART" id="SM00450">
    <property type="entry name" value="RHOD"/>
    <property type="match status" value="1"/>
</dbReference>
<dbReference type="GO" id="GO:0005634">
    <property type="term" value="C:nucleus"/>
    <property type="evidence" value="ECO:0007669"/>
    <property type="project" value="TreeGrafter"/>
</dbReference>
<evidence type="ECO:0000313" key="2">
    <source>
        <dbReference type="EMBL" id="PSS35369.1"/>
    </source>
</evidence>
<dbReference type="PANTHER" id="PTHR10828">
    <property type="entry name" value="M-PHASE INDUCER PHOSPHATASE DUAL SPECIFICITY PHOSPHATASE CDC25"/>
    <property type="match status" value="1"/>
</dbReference>
<protein>
    <recommendedName>
        <fullName evidence="1">Rhodanese domain-containing protein</fullName>
    </recommendedName>
</protein>
<gene>
    <name evidence="2" type="ORF">PHLCEN_2v1664</name>
</gene>